<dbReference type="SUPFAM" id="SSF52096">
    <property type="entry name" value="ClpP/crotonase"/>
    <property type="match status" value="1"/>
</dbReference>
<feature type="region of interest" description="Disordered" evidence="2">
    <location>
        <begin position="253"/>
        <end position="274"/>
    </location>
</feature>
<dbReference type="EMBL" id="FNEM01000006">
    <property type="protein sequence ID" value="SDJ24024.1"/>
    <property type="molecule type" value="Genomic_DNA"/>
</dbReference>
<evidence type="ECO:0000256" key="1">
    <source>
        <dbReference type="ARBA" id="ARBA00005254"/>
    </source>
</evidence>
<dbReference type="Gene3D" id="3.90.226.10">
    <property type="entry name" value="2-enoyl-CoA Hydratase, Chain A, domain 1"/>
    <property type="match status" value="1"/>
</dbReference>
<accession>A0A1G8S437</accession>
<dbReference type="GO" id="GO:0008300">
    <property type="term" value="P:isoprenoid catabolic process"/>
    <property type="evidence" value="ECO:0007669"/>
    <property type="project" value="TreeGrafter"/>
</dbReference>
<name>A0A1G8S437_9GAMM</name>
<dbReference type="PANTHER" id="PTHR42964:SF1">
    <property type="entry name" value="POLYKETIDE BIOSYNTHESIS ENOYL-COA HYDRATASE PKSH-RELATED"/>
    <property type="match status" value="1"/>
</dbReference>
<evidence type="ECO:0000313" key="4">
    <source>
        <dbReference type="Proteomes" id="UP000199527"/>
    </source>
</evidence>
<dbReference type="OrthoDB" id="9807606at2"/>
<evidence type="ECO:0000256" key="2">
    <source>
        <dbReference type="SAM" id="MobiDB-lite"/>
    </source>
</evidence>
<dbReference type="RefSeq" id="WP_090364978.1">
    <property type="nucleotide sequence ID" value="NZ_FNEM01000006.1"/>
</dbReference>
<dbReference type="InterPro" id="IPR029045">
    <property type="entry name" value="ClpP/crotonase-like_dom_sf"/>
</dbReference>
<dbReference type="GO" id="GO:0003824">
    <property type="term" value="F:catalytic activity"/>
    <property type="evidence" value="ECO:0007669"/>
    <property type="project" value="UniProtKB-ARBA"/>
</dbReference>
<dbReference type="Proteomes" id="UP000199527">
    <property type="component" value="Unassembled WGS sequence"/>
</dbReference>
<evidence type="ECO:0000313" key="3">
    <source>
        <dbReference type="EMBL" id="SDJ24024.1"/>
    </source>
</evidence>
<proteinExistence type="inferred from homology"/>
<protein>
    <submittedName>
        <fullName evidence="3">Isohexenylglutaconyl-CoA hydratase</fullName>
    </submittedName>
</protein>
<dbReference type="InterPro" id="IPR051683">
    <property type="entry name" value="Enoyl-CoA_Hydratase/Isomerase"/>
</dbReference>
<keyword evidence="4" id="KW-1185">Reference proteome</keyword>
<reference evidence="4" key="1">
    <citation type="submission" date="2016-10" db="EMBL/GenBank/DDBJ databases">
        <authorList>
            <person name="Varghese N."/>
            <person name="Submissions S."/>
        </authorList>
    </citation>
    <scope>NUCLEOTIDE SEQUENCE [LARGE SCALE GENOMIC DNA]</scope>
    <source>
        <strain evidence="4">DSM 23317</strain>
    </source>
</reference>
<gene>
    <name evidence="3" type="ORF">SAMN04488540_10666</name>
</gene>
<sequence>MSGDNRTVQVCLEPAVLQLTLNRPECGNAMNLAMVAELRQALKSVRDDRRCRAIVIRGRGDHFCTGGDIKEMALAGGRAANGDGEAAYEQLNRAYGQLLVELNQAPQFTLVLTHGGVLGGGLGLVCASDLTIAQKNSQLGMPETRLGIPPAQIAPFVVDRIGLTRARSLALLARRVDACAALALGLVQQVADDDADLTRQSNQILAELARCAPEATAQTKALLLNAGHLSRPQLLDLGARQFASAVCGNEGQEGTRAFTQKRRPGWADETMEVR</sequence>
<dbReference type="Gene3D" id="1.10.12.10">
    <property type="entry name" value="Lyase 2-enoyl-coa Hydratase, Chain A, domain 2"/>
    <property type="match status" value="1"/>
</dbReference>
<dbReference type="InterPro" id="IPR001753">
    <property type="entry name" value="Enoyl-CoA_hydra/iso"/>
</dbReference>
<dbReference type="AlphaFoldDB" id="A0A1G8S437"/>
<dbReference type="CDD" id="cd06558">
    <property type="entry name" value="crotonase-like"/>
    <property type="match status" value="1"/>
</dbReference>
<dbReference type="InterPro" id="IPR014748">
    <property type="entry name" value="Enoyl-CoA_hydra_C"/>
</dbReference>
<comment type="similarity">
    <text evidence="1">Belongs to the enoyl-CoA hydratase/isomerase family.</text>
</comment>
<dbReference type="Pfam" id="PF00378">
    <property type="entry name" value="ECH_1"/>
    <property type="match status" value="1"/>
</dbReference>
<dbReference type="PANTHER" id="PTHR42964">
    <property type="entry name" value="ENOYL-COA HYDRATASE"/>
    <property type="match status" value="1"/>
</dbReference>
<organism evidence="3 4">
    <name type="scientific">Ferrimonas sediminum</name>
    <dbReference type="NCBI Taxonomy" id="718193"/>
    <lineage>
        <taxon>Bacteria</taxon>
        <taxon>Pseudomonadati</taxon>
        <taxon>Pseudomonadota</taxon>
        <taxon>Gammaproteobacteria</taxon>
        <taxon>Alteromonadales</taxon>
        <taxon>Ferrimonadaceae</taxon>
        <taxon>Ferrimonas</taxon>
    </lineage>
</organism>